<feature type="region of interest" description="Disordered" evidence="2">
    <location>
        <begin position="999"/>
        <end position="1042"/>
    </location>
</feature>
<evidence type="ECO:0008006" key="5">
    <source>
        <dbReference type="Google" id="ProtNLM"/>
    </source>
</evidence>
<protein>
    <recommendedName>
        <fullName evidence="5">Restriction endonuclease</fullName>
    </recommendedName>
</protein>
<accession>A0A1H7PMI2</accession>
<gene>
    <name evidence="3" type="ORF">SAMN05444583_108102</name>
</gene>
<feature type="coiled-coil region" evidence="1">
    <location>
        <begin position="241"/>
        <end position="268"/>
    </location>
</feature>
<reference evidence="4" key="1">
    <citation type="submission" date="2016-10" db="EMBL/GenBank/DDBJ databases">
        <authorList>
            <person name="Varghese N."/>
            <person name="Submissions S."/>
        </authorList>
    </citation>
    <scope>NUCLEOTIDE SEQUENCE [LARGE SCALE GENOMIC DNA]</scope>
    <source>
        <strain evidence="4">DSM 44675</strain>
    </source>
</reference>
<evidence type="ECO:0000256" key="2">
    <source>
        <dbReference type="SAM" id="MobiDB-lite"/>
    </source>
</evidence>
<dbReference type="AlphaFoldDB" id="A0A1H7PMI2"/>
<keyword evidence="4" id="KW-1185">Reference proteome</keyword>
<proteinExistence type="predicted"/>
<evidence type="ECO:0000313" key="3">
    <source>
        <dbReference type="EMBL" id="SEL36972.1"/>
    </source>
</evidence>
<keyword evidence="1" id="KW-0175">Coiled coil</keyword>
<feature type="compositionally biased region" description="Low complexity" evidence="2">
    <location>
        <begin position="125"/>
        <end position="140"/>
    </location>
</feature>
<dbReference type="Proteomes" id="UP000198677">
    <property type="component" value="Unassembled WGS sequence"/>
</dbReference>
<name>A0A1H7PMI2_9NOCA</name>
<sequence>MAAGGGRWLRPRPTVTAAMHLHALSTSYGTMFIVTPQRASVSRVEEPGQDGPETKNAPAEKSAAKKAPAKKAAAKKAPAKKAAAKKAPAKKAAAKKAPAKKAPAKKAAAKTSPSAEPGPWVGVASDGISLPPSPGSPSMMPRGATLDLGLGWDDFEKLMLALSKDLLGIRGIKIRRYGNQGQAQYGIDLAGREPDGRYSVVQCKEYEAFTEKHLRAAVEKFVEGRPDQSGRVFDAYKFVVATSASTQATQIQDELSDLQSEHPDLEIDLWGAEVINEALRKNAEIVATFWTQETAAHFCTGAPPQGVPAPLPDRMLQAQTVLVGPLNTLDVAPVLKDAEAKKATEPDVAARLFGELAATLDLAGYRGHAFVLREKQLDALEAAGSAEEAAALAARLAAISLHFGDEDSAAQQSRRLDKIAGVGLSALVAGSPHVEASPATKRHAELIRAAVDSIHEPLGDLGVLREALTEPTAGEVPAYQPLLVLLLCEVLDANDSGELPDLDGLLQKALEQVAEHPIDDVPDDIALRLRLVRSGYDSVEAQDVDRMARHRLFPSKSHSALVFARYARRSALLGETEDALEYWRRAVEDGIHVGLTNDAASWLYAIRRLNVSYGPWTSDLEDEHRLAQSLRTTASDRLLPRYRDPRERTLNARVAGRPNAAIIAARRWLVDTIVTGRWADEASALEMLGDLYRDNAEPNLAAAFYQRAGLSKKLTALVEAVGDLKLTVGPLDTGAPWWELSARAHLVSEQADLLDDEAASTLLRQLIDLARRGRAGELTDGPAQVLGDQIISSTCALAPRGSVEQAVEVLDLLKHDVPRAPGHHRRSDGPHVKACVAIAGAHPGLAAVAMTRLFDLAEANTHEALTALLDDGVLRLLGAKELNATVVNDRTSVETPLTDAERESFSDRVERLAAEGRYLSQVVLQFVKPRSATVRAAAEEARDRILTRPEPDMSSAAHGAGLNADALLVQLLGKEDQKLCIDALLAIACDPRETAESRQDGLSGASYLMSSQPSSVRQDALDRSRSFVEGGQDGSALDEMTGPSHPLSTFKVNLGSSSLRGAGLRLAFSSAESRDELDWVREQAVVLIGLRDRTDVFAAAHVLRGLPQEVTAIVDANLLSGHSERWVRQLAAVLSLRNVSQYELAATRLAKDPDARVRRTLAQALTYADASPGMDALRQQLRNDPRHSVRSLLG</sequence>
<evidence type="ECO:0000313" key="4">
    <source>
        <dbReference type="Proteomes" id="UP000198677"/>
    </source>
</evidence>
<feature type="region of interest" description="Disordered" evidence="2">
    <location>
        <begin position="39"/>
        <end position="140"/>
    </location>
</feature>
<feature type="compositionally biased region" description="Polar residues" evidence="2">
    <location>
        <begin position="1008"/>
        <end position="1017"/>
    </location>
</feature>
<dbReference type="EMBL" id="FOAW01000008">
    <property type="protein sequence ID" value="SEL36972.1"/>
    <property type="molecule type" value="Genomic_DNA"/>
</dbReference>
<evidence type="ECO:0000256" key="1">
    <source>
        <dbReference type="SAM" id="Coils"/>
    </source>
</evidence>
<feature type="compositionally biased region" description="Basic residues" evidence="2">
    <location>
        <begin position="67"/>
        <end position="108"/>
    </location>
</feature>
<organism evidence="3 4">
    <name type="scientific">Rhodococcus maanshanensis</name>
    <dbReference type="NCBI Taxonomy" id="183556"/>
    <lineage>
        <taxon>Bacteria</taxon>
        <taxon>Bacillati</taxon>
        <taxon>Actinomycetota</taxon>
        <taxon>Actinomycetes</taxon>
        <taxon>Mycobacteriales</taxon>
        <taxon>Nocardiaceae</taxon>
        <taxon>Rhodococcus</taxon>
    </lineage>
</organism>